<keyword evidence="6" id="KW-1185">Reference proteome</keyword>
<sequence>MSFSFALPSQLNAALPPEKRGVRRDYVKMLVINTKTKRTTHDVFFHLSHYLERGDVVVLNASRTLPAVLTATSKDRRYEVRLARRLKAQQWEVLVPHVSLEQGEILHFSKHLTAVVEHVNAHSPFITLFFHLPEPAFFDEVYKIGEPVRYEYIETPWKLDYYQTVFGSVPGSVEMPSAGRAFSWELLFQLQAMGVKIAFVELHTGLSYLMDDRWHIGPRENKEFYNISKETANVIHTAKQKGKRIIAVGTTVVRALESAAASGTLQPKKGWTNLYISEQSKLQIVDGLITGLHEPEASHLDLLTAFVPREFLQAAYSEAVEHRYLWHEFGDMNLII</sequence>
<keyword evidence="2 5" id="KW-0808">Transferase</keyword>
<gene>
    <name evidence="5" type="ORF">A374_00500</name>
</gene>
<dbReference type="PANTHER" id="PTHR30307:SF0">
    <property type="entry name" value="S-ADENOSYLMETHIONINE:TRNA RIBOSYLTRANSFERASE-ISOMERASE"/>
    <property type="match status" value="1"/>
</dbReference>
<name>I8UKQ1_9BACL</name>
<dbReference type="STRING" id="1196324.A374_00500"/>
<keyword evidence="1" id="KW-0963">Cytoplasm</keyword>
<dbReference type="PANTHER" id="PTHR30307">
    <property type="entry name" value="S-ADENOSYLMETHIONINE:TRNA RIBOSYLTRANSFERASE-ISOMERASE"/>
    <property type="match status" value="1"/>
</dbReference>
<dbReference type="InterPro" id="IPR036100">
    <property type="entry name" value="QueA_sf"/>
</dbReference>
<dbReference type="GO" id="GO:0051075">
    <property type="term" value="F:S-adenosylmethionine:tRNA ribosyltransferase-isomerase activity"/>
    <property type="evidence" value="ECO:0007669"/>
    <property type="project" value="TreeGrafter"/>
</dbReference>
<dbReference type="EMBL" id="AKKV01000005">
    <property type="protein sequence ID" value="EIT87408.1"/>
    <property type="molecule type" value="Genomic_DNA"/>
</dbReference>
<dbReference type="InterPro" id="IPR042118">
    <property type="entry name" value="QueA_dom1"/>
</dbReference>
<evidence type="ECO:0000256" key="1">
    <source>
        <dbReference type="ARBA" id="ARBA00022490"/>
    </source>
</evidence>
<keyword evidence="3" id="KW-0949">S-adenosyl-L-methionine</keyword>
<organism evidence="5 6">
    <name type="scientific">Fictibacillus macauensis ZFHKF-1</name>
    <dbReference type="NCBI Taxonomy" id="1196324"/>
    <lineage>
        <taxon>Bacteria</taxon>
        <taxon>Bacillati</taxon>
        <taxon>Bacillota</taxon>
        <taxon>Bacilli</taxon>
        <taxon>Bacillales</taxon>
        <taxon>Fictibacillaceae</taxon>
        <taxon>Fictibacillus</taxon>
    </lineage>
</organism>
<evidence type="ECO:0000256" key="4">
    <source>
        <dbReference type="ARBA" id="ARBA00022785"/>
    </source>
</evidence>
<dbReference type="SUPFAM" id="SSF111337">
    <property type="entry name" value="QueA-like"/>
    <property type="match status" value="1"/>
</dbReference>
<dbReference type="Gene3D" id="3.40.1780.10">
    <property type="entry name" value="QueA-like"/>
    <property type="match status" value="1"/>
</dbReference>
<proteinExistence type="predicted"/>
<dbReference type="eggNOG" id="COG0809">
    <property type="taxonomic scope" value="Bacteria"/>
</dbReference>
<keyword evidence="4" id="KW-0671">Queuosine biosynthesis</keyword>
<dbReference type="Gene3D" id="2.40.10.240">
    <property type="entry name" value="QueA-like"/>
    <property type="match status" value="1"/>
</dbReference>
<reference evidence="5 6" key="1">
    <citation type="journal article" date="2012" name="J. Bacteriol.">
        <title>Genome of Bacillus macauensis ZFHKF-1, a Long-Chain-Forming Bacterium.</title>
        <authorList>
            <person name="Cai L."/>
            <person name="Zhang T."/>
        </authorList>
    </citation>
    <scope>NUCLEOTIDE SEQUENCE [LARGE SCALE GENOMIC DNA]</scope>
    <source>
        <strain evidence="5 6">ZFHKF-1</strain>
    </source>
</reference>
<evidence type="ECO:0000256" key="2">
    <source>
        <dbReference type="ARBA" id="ARBA00022679"/>
    </source>
</evidence>
<dbReference type="InterPro" id="IPR003699">
    <property type="entry name" value="QueA"/>
</dbReference>
<dbReference type="GO" id="GO:0008616">
    <property type="term" value="P:tRNA queuosine(34) biosynthetic process"/>
    <property type="evidence" value="ECO:0007669"/>
    <property type="project" value="UniProtKB-KW"/>
</dbReference>
<dbReference type="PATRIC" id="fig|1196324.3.peg.102"/>
<dbReference type="Pfam" id="PF02547">
    <property type="entry name" value="Queuosine_synth"/>
    <property type="match status" value="1"/>
</dbReference>
<dbReference type="Proteomes" id="UP000004080">
    <property type="component" value="Unassembled WGS sequence"/>
</dbReference>
<evidence type="ECO:0000256" key="3">
    <source>
        <dbReference type="ARBA" id="ARBA00022691"/>
    </source>
</evidence>
<dbReference type="InterPro" id="IPR042119">
    <property type="entry name" value="QueA_dom2"/>
</dbReference>
<dbReference type="OrthoDB" id="9783887at2"/>
<keyword evidence="5" id="KW-0413">Isomerase</keyword>
<evidence type="ECO:0000313" key="6">
    <source>
        <dbReference type="Proteomes" id="UP000004080"/>
    </source>
</evidence>
<dbReference type="RefSeq" id="WP_007200211.1">
    <property type="nucleotide sequence ID" value="NZ_AKKV01000005.1"/>
</dbReference>
<dbReference type="AlphaFoldDB" id="I8UKQ1"/>
<accession>I8UKQ1</accession>
<protein>
    <submittedName>
        <fullName evidence="5">S-adenosylmethionine:tRNA ribosyltransferase-isomerase, queuosine biosynthesis protein QueA</fullName>
    </submittedName>
</protein>
<evidence type="ECO:0000313" key="5">
    <source>
        <dbReference type="EMBL" id="EIT87408.1"/>
    </source>
</evidence>
<comment type="caution">
    <text evidence="5">The sequence shown here is derived from an EMBL/GenBank/DDBJ whole genome shotgun (WGS) entry which is preliminary data.</text>
</comment>